<dbReference type="AlphaFoldDB" id="A0A1L7WXR9"/>
<dbReference type="STRING" id="576137.A0A1L7WXR9"/>
<gene>
    <name evidence="4" type="ORF">PAC_07449</name>
</gene>
<organism evidence="4 5">
    <name type="scientific">Phialocephala subalpina</name>
    <dbReference type="NCBI Taxonomy" id="576137"/>
    <lineage>
        <taxon>Eukaryota</taxon>
        <taxon>Fungi</taxon>
        <taxon>Dikarya</taxon>
        <taxon>Ascomycota</taxon>
        <taxon>Pezizomycotina</taxon>
        <taxon>Leotiomycetes</taxon>
        <taxon>Helotiales</taxon>
        <taxon>Mollisiaceae</taxon>
        <taxon>Phialocephala</taxon>
        <taxon>Phialocephala fortinii species complex</taxon>
    </lineage>
</organism>
<dbReference type="SMART" id="SM00320">
    <property type="entry name" value="WD40"/>
    <property type="match status" value="6"/>
</dbReference>
<dbReference type="InterPro" id="IPR020472">
    <property type="entry name" value="WD40_PAC1"/>
</dbReference>
<dbReference type="Pfam" id="PF00400">
    <property type="entry name" value="WD40"/>
    <property type="match status" value="4"/>
</dbReference>
<dbReference type="PROSITE" id="PS50082">
    <property type="entry name" value="WD_REPEATS_2"/>
    <property type="match status" value="4"/>
</dbReference>
<evidence type="ECO:0000256" key="3">
    <source>
        <dbReference type="PROSITE-ProRule" id="PRU00221"/>
    </source>
</evidence>
<keyword evidence="5" id="KW-1185">Reference proteome</keyword>
<evidence type="ECO:0000256" key="2">
    <source>
        <dbReference type="ARBA" id="ARBA00022737"/>
    </source>
</evidence>
<dbReference type="CDD" id="cd00200">
    <property type="entry name" value="WD40"/>
    <property type="match status" value="1"/>
</dbReference>
<dbReference type="PANTHER" id="PTHR44489">
    <property type="match status" value="1"/>
</dbReference>
<evidence type="ECO:0000313" key="5">
    <source>
        <dbReference type="Proteomes" id="UP000184330"/>
    </source>
</evidence>
<dbReference type="InterPro" id="IPR019775">
    <property type="entry name" value="WD40_repeat_CS"/>
</dbReference>
<dbReference type="OrthoDB" id="190105at2759"/>
<sequence length="355" mass="38230">MASSDDLPPLSSTIVSPHGGVVTCMKATPRNIFLGLDTGIVSILDADGTNERKLKASKMGVWCLDVWEDGGDEYMVVGGVDSVLGTWSVGTFEKKAEMVGHTSTVRCVKVLSATTLISSSRDSTLRIWDIETAECRAVLEGHSLCVRSFAVNGDIVVSVSYDHDARVWSLDSNKFYQCQRVLRGHEAQVYAVDFDGSRIVTGALDHSARVWDPDSGSCLAVFKVEAGLIGQLKLISSMLIGADNGGKIHMWSLDGYNKLQTIEAHVHSITSMQCIGSTLVSGAADGKVKVWNMSSGELLHELASSAAVWKVAISNQKIVAVFSRNSEVVLEPSTASSLGKRSLAHGFERFDKFVT</sequence>
<dbReference type="Proteomes" id="UP000184330">
    <property type="component" value="Unassembled WGS sequence"/>
</dbReference>
<feature type="repeat" description="WD" evidence="3">
    <location>
        <begin position="139"/>
        <end position="178"/>
    </location>
</feature>
<dbReference type="InterPro" id="IPR036322">
    <property type="entry name" value="WD40_repeat_dom_sf"/>
</dbReference>
<accession>A0A1L7WXR9</accession>
<evidence type="ECO:0000313" key="4">
    <source>
        <dbReference type="EMBL" id="CZR57560.1"/>
    </source>
</evidence>
<feature type="repeat" description="WD" evidence="3">
    <location>
        <begin position="182"/>
        <end position="221"/>
    </location>
</feature>
<protein>
    <submittedName>
        <fullName evidence="4">Uncharacterized protein</fullName>
    </submittedName>
</protein>
<proteinExistence type="predicted"/>
<name>A0A1L7WXR9_9HELO</name>
<dbReference type="InterPro" id="IPR044715">
    <property type="entry name" value="WDR86-like"/>
</dbReference>
<reference evidence="4 5" key="1">
    <citation type="submission" date="2016-03" db="EMBL/GenBank/DDBJ databases">
        <authorList>
            <person name="Ploux O."/>
        </authorList>
    </citation>
    <scope>NUCLEOTIDE SEQUENCE [LARGE SCALE GENOMIC DNA]</scope>
    <source>
        <strain evidence="4 5">UAMH 11012</strain>
    </source>
</reference>
<evidence type="ECO:0000256" key="1">
    <source>
        <dbReference type="ARBA" id="ARBA00022574"/>
    </source>
</evidence>
<keyword evidence="2" id="KW-0677">Repeat</keyword>
<dbReference type="PANTHER" id="PTHR44489:SF11">
    <property type="entry name" value="WD REPEAT DOMAIN 86"/>
    <property type="match status" value="1"/>
</dbReference>
<dbReference type="EMBL" id="FJOG01000010">
    <property type="protein sequence ID" value="CZR57560.1"/>
    <property type="molecule type" value="Genomic_DNA"/>
</dbReference>
<dbReference type="InterPro" id="IPR015943">
    <property type="entry name" value="WD40/YVTN_repeat-like_dom_sf"/>
</dbReference>
<dbReference type="PROSITE" id="PS50294">
    <property type="entry name" value="WD_REPEATS_REGION"/>
    <property type="match status" value="3"/>
</dbReference>
<feature type="repeat" description="WD" evidence="3">
    <location>
        <begin position="262"/>
        <end position="301"/>
    </location>
</feature>
<keyword evidence="1 3" id="KW-0853">WD repeat</keyword>
<feature type="repeat" description="WD" evidence="3">
    <location>
        <begin position="98"/>
        <end position="138"/>
    </location>
</feature>
<dbReference type="InterPro" id="IPR001680">
    <property type="entry name" value="WD40_rpt"/>
</dbReference>
<dbReference type="Gene3D" id="2.130.10.10">
    <property type="entry name" value="YVTN repeat-like/Quinoprotein amine dehydrogenase"/>
    <property type="match status" value="1"/>
</dbReference>
<dbReference type="PROSITE" id="PS00678">
    <property type="entry name" value="WD_REPEATS_1"/>
    <property type="match status" value="2"/>
</dbReference>
<dbReference type="PRINTS" id="PR00320">
    <property type="entry name" value="GPROTEINBRPT"/>
</dbReference>
<dbReference type="SUPFAM" id="SSF50978">
    <property type="entry name" value="WD40 repeat-like"/>
    <property type="match status" value="1"/>
</dbReference>